<dbReference type="EMBL" id="CP098611">
    <property type="protein sequence ID" value="USR92874.1"/>
    <property type="molecule type" value="Genomic_DNA"/>
</dbReference>
<accession>A0ABY5AXB6</accession>
<protein>
    <submittedName>
        <fullName evidence="2">Uncharacterized protein</fullName>
    </submittedName>
</protein>
<sequence length="104" mass="11539">MLSNPSLTTYLCRLRSLCLTTVFSFLLPGLVFAAGALAFLVISYIPLCTQLGHAGLHLLLEFLAIFGTGHPFQGLLWLGFSFSFVAVLFDMFASFHTPQEQHER</sequence>
<keyword evidence="1" id="KW-0812">Transmembrane</keyword>
<reference evidence="2" key="1">
    <citation type="submission" date="2022-06" db="EMBL/GenBank/DDBJ databases">
        <title>Genome sequence of Phormidium yuhuli AB48 isolated from an industrial photobioreactor environment.</title>
        <authorList>
            <person name="Qiu Y."/>
            <person name="Noonan A.J.C."/>
            <person name="Dofher K."/>
            <person name="Koch M."/>
            <person name="Kieft B."/>
            <person name="Lin X."/>
            <person name="Ziels R.M."/>
            <person name="Hallam S.J."/>
        </authorList>
    </citation>
    <scope>NUCLEOTIDE SEQUENCE</scope>
    <source>
        <strain evidence="2">AB48</strain>
    </source>
</reference>
<dbReference type="RefSeq" id="WP_252665050.1">
    <property type="nucleotide sequence ID" value="NZ_CP098611.1"/>
</dbReference>
<evidence type="ECO:0000256" key="1">
    <source>
        <dbReference type="SAM" id="Phobius"/>
    </source>
</evidence>
<proteinExistence type="predicted"/>
<keyword evidence="1" id="KW-1133">Transmembrane helix</keyword>
<dbReference type="Proteomes" id="UP001056708">
    <property type="component" value="Chromosome"/>
</dbReference>
<feature type="transmembrane region" description="Helical" evidence="1">
    <location>
        <begin position="20"/>
        <end position="44"/>
    </location>
</feature>
<organism evidence="2 3">
    <name type="scientific">Phormidium yuhuli AB48</name>
    <dbReference type="NCBI Taxonomy" id="2940671"/>
    <lineage>
        <taxon>Bacteria</taxon>
        <taxon>Bacillati</taxon>
        <taxon>Cyanobacteriota</taxon>
        <taxon>Cyanophyceae</taxon>
        <taxon>Oscillatoriophycideae</taxon>
        <taxon>Oscillatoriales</taxon>
        <taxon>Oscillatoriaceae</taxon>
        <taxon>Phormidium</taxon>
        <taxon>Phormidium yuhuli</taxon>
    </lineage>
</organism>
<evidence type="ECO:0000313" key="3">
    <source>
        <dbReference type="Proteomes" id="UP001056708"/>
    </source>
</evidence>
<feature type="transmembrane region" description="Helical" evidence="1">
    <location>
        <begin position="75"/>
        <end position="95"/>
    </location>
</feature>
<name>A0ABY5AXB6_9CYAN</name>
<gene>
    <name evidence="2" type="ORF">NEA10_09215</name>
</gene>
<evidence type="ECO:0000313" key="2">
    <source>
        <dbReference type="EMBL" id="USR92874.1"/>
    </source>
</evidence>
<keyword evidence="3" id="KW-1185">Reference proteome</keyword>
<keyword evidence="1" id="KW-0472">Membrane</keyword>